<name>A0A978UDE0_ZIZJJ</name>
<dbReference type="InterPro" id="IPR002885">
    <property type="entry name" value="PPR_rpt"/>
</dbReference>
<evidence type="ECO:0000256" key="3">
    <source>
        <dbReference type="SAM" id="Phobius"/>
    </source>
</evidence>
<accession>A0A978UDE0</accession>
<sequence length="212" mass="23582">MGKWFHACVIKTGFESHLHVASSILDMYSKCGSIKEACQLFNKMEDQNLVTWTAMLSGYAQNGLGRESVELFSRMKEAGLKPDSITFVGVLTASSHAGLVEAAEALIEKAPFHLKSKHLLWKTLDNAFPHSIEAKMNMKGNGVEPLKTKLLSEILRGRSNASWHSAISLTYGGGLLFYMLLIFSMFVNFFDLTIFLQEHSRCSFALTAIQLV</sequence>
<keyword evidence="3" id="KW-1133">Transmembrane helix</keyword>
<evidence type="ECO:0008006" key="6">
    <source>
        <dbReference type="Google" id="ProtNLM"/>
    </source>
</evidence>
<dbReference type="InterPro" id="IPR011990">
    <property type="entry name" value="TPR-like_helical_dom_sf"/>
</dbReference>
<dbReference type="Pfam" id="PF13041">
    <property type="entry name" value="PPR_2"/>
    <property type="match status" value="1"/>
</dbReference>
<feature type="repeat" description="PPR" evidence="2">
    <location>
        <begin position="48"/>
        <end position="82"/>
    </location>
</feature>
<dbReference type="InterPro" id="IPR046960">
    <property type="entry name" value="PPR_At4g14850-like_plant"/>
</dbReference>
<evidence type="ECO:0000256" key="1">
    <source>
        <dbReference type="ARBA" id="ARBA00022737"/>
    </source>
</evidence>
<reference evidence="4" key="1">
    <citation type="journal article" date="2021" name="Front. Plant Sci.">
        <title>Chromosome-Scale Genome Assembly for Chinese Sour Jujube and Insights Into Its Genome Evolution and Domestication Signature.</title>
        <authorList>
            <person name="Shen L.-Y."/>
            <person name="Luo H."/>
            <person name="Wang X.-L."/>
            <person name="Wang X.-M."/>
            <person name="Qiu X.-J."/>
            <person name="Liu H."/>
            <person name="Zhou S.-S."/>
            <person name="Jia K.-H."/>
            <person name="Nie S."/>
            <person name="Bao Y.-T."/>
            <person name="Zhang R.-G."/>
            <person name="Yun Q.-Z."/>
            <person name="Chai Y.-H."/>
            <person name="Lu J.-Y."/>
            <person name="Li Y."/>
            <person name="Zhao S.-W."/>
            <person name="Mao J.-F."/>
            <person name="Jia S.-G."/>
            <person name="Mao Y.-M."/>
        </authorList>
    </citation>
    <scope>NUCLEOTIDE SEQUENCE</scope>
    <source>
        <strain evidence="4">AT0</strain>
        <tissue evidence="4">Leaf</tissue>
    </source>
</reference>
<dbReference type="AlphaFoldDB" id="A0A978UDE0"/>
<keyword evidence="1" id="KW-0677">Repeat</keyword>
<proteinExistence type="predicted"/>
<keyword evidence="3" id="KW-0472">Membrane</keyword>
<dbReference type="PROSITE" id="PS51375">
    <property type="entry name" value="PPR"/>
    <property type="match status" value="1"/>
</dbReference>
<evidence type="ECO:0000313" key="5">
    <source>
        <dbReference type="Proteomes" id="UP000813462"/>
    </source>
</evidence>
<gene>
    <name evidence="4" type="ORF">FEM48_Zijuj12G0126800</name>
</gene>
<keyword evidence="3" id="KW-0812">Transmembrane</keyword>
<dbReference type="EMBL" id="JAEACU010000012">
    <property type="protein sequence ID" value="KAH7512783.1"/>
    <property type="molecule type" value="Genomic_DNA"/>
</dbReference>
<feature type="transmembrane region" description="Helical" evidence="3">
    <location>
        <begin position="175"/>
        <end position="196"/>
    </location>
</feature>
<dbReference type="PANTHER" id="PTHR47926">
    <property type="entry name" value="PENTATRICOPEPTIDE REPEAT-CONTAINING PROTEIN"/>
    <property type="match status" value="1"/>
</dbReference>
<dbReference type="Gene3D" id="1.25.40.10">
    <property type="entry name" value="Tetratricopeptide repeat domain"/>
    <property type="match status" value="1"/>
</dbReference>
<dbReference type="GO" id="GO:0009451">
    <property type="term" value="P:RNA modification"/>
    <property type="evidence" value="ECO:0007669"/>
    <property type="project" value="InterPro"/>
</dbReference>
<dbReference type="NCBIfam" id="TIGR00756">
    <property type="entry name" value="PPR"/>
    <property type="match status" value="2"/>
</dbReference>
<evidence type="ECO:0000313" key="4">
    <source>
        <dbReference type="EMBL" id="KAH7512783.1"/>
    </source>
</evidence>
<dbReference type="Proteomes" id="UP000813462">
    <property type="component" value="Unassembled WGS sequence"/>
</dbReference>
<organism evidence="4 5">
    <name type="scientific">Ziziphus jujuba var. spinosa</name>
    <dbReference type="NCBI Taxonomy" id="714518"/>
    <lineage>
        <taxon>Eukaryota</taxon>
        <taxon>Viridiplantae</taxon>
        <taxon>Streptophyta</taxon>
        <taxon>Embryophyta</taxon>
        <taxon>Tracheophyta</taxon>
        <taxon>Spermatophyta</taxon>
        <taxon>Magnoliopsida</taxon>
        <taxon>eudicotyledons</taxon>
        <taxon>Gunneridae</taxon>
        <taxon>Pentapetalae</taxon>
        <taxon>rosids</taxon>
        <taxon>fabids</taxon>
        <taxon>Rosales</taxon>
        <taxon>Rhamnaceae</taxon>
        <taxon>Paliureae</taxon>
        <taxon>Ziziphus</taxon>
    </lineage>
</organism>
<dbReference type="GO" id="GO:0003723">
    <property type="term" value="F:RNA binding"/>
    <property type="evidence" value="ECO:0007669"/>
    <property type="project" value="InterPro"/>
</dbReference>
<evidence type="ECO:0000256" key="2">
    <source>
        <dbReference type="PROSITE-ProRule" id="PRU00708"/>
    </source>
</evidence>
<comment type="caution">
    <text evidence="4">The sequence shown here is derived from an EMBL/GenBank/DDBJ whole genome shotgun (WGS) entry which is preliminary data.</text>
</comment>
<dbReference type="FunFam" id="1.25.40.10:FF:000144">
    <property type="entry name" value="Pentatricopeptide repeat-containing protein, mitochondrial"/>
    <property type="match status" value="1"/>
</dbReference>
<protein>
    <recommendedName>
        <fullName evidence="6">Pentatricopeptide repeat-containing protein</fullName>
    </recommendedName>
</protein>